<gene>
    <name evidence="2" type="ORF">EO776_03405</name>
</gene>
<dbReference type="EMBL" id="CP034940">
    <property type="protein sequence ID" value="QAY21355.1"/>
    <property type="molecule type" value="Genomic_DNA"/>
</dbReference>
<evidence type="ECO:0000259" key="1">
    <source>
        <dbReference type="Pfam" id="PF07760"/>
    </source>
</evidence>
<proteinExistence type="predicted"/>
<dbReference type="Pfam" id="PF07760">
    <property type="entry name" value="DUF1616"/>
    <property type="match status" value="1"/>
</dbReference>
<dbReference type="AlphaFoldDB" id="A0A256K9R5"/>
<dbReference type="KEGG" id="hezz:EO776_03405"/>
<evidence type="ECO:0000313" key="3">
    <source>
        <dbReference type="Proteomes" id="UP000293073"/>
    </source>
</evidence>
<reference evidence="3" key="1">
    <citation type="submission" date="2019-01" db="EMBL/GenBank/DDBJ databases">
        <title>Complete genome of Halorubrum ezzemoulense strain FB21.</title>
        <authorList>
            <person name="Feng Y."/>
            <person name="Louyakis A.S."/>
            <person name="Papke R.T."/>
            <person name="Gogarten J.P."/>
        </authorList>
    </citation>
    <scope>NUCLEOTIDE SEQUENCE [LARGE SCALE GENOMIC DNA]</scope>
    <source>
        <strain evidence="3">Fb21</strain>
    </source>
</reference>
<accession>A0A256K9R5</accession>
<organism evidence="2 3">
    <name type="scientific">Halorubrum ezzemoulense</name>
    <name type="common">Halorubrum chaoviator</name>
    <dbReference type="NCBI Taxonomy" id="337243"/>
    <lineage>
        <taxon>Archaea</taxon>
        <taxon>Methanobacteriati</taxon>
        <taxon>Methanobacteriota</taxon>
        <taxon>Stenosarchaea group</taxon>
        <taxon>Halobacteria</taxon>
        <taxon>Halobacteriales</taxon>
        <taxon>Haloferacaceae</taxon>
        <taxon>Halorubrum</taxon>
    </lineage>
</organism>
<sequence>MCSIAVYWLVRCSFSGLYHELSASSPRSSLGVFALSADKEINRFQATIEHNSTHHEPHTLQPTQTGENLRVKYLLCKGGAPEKPIQENSYWDLHIWIDLVGPSQSVNTQGF</sequence>
<name>A0A256K9R5_HALEZ</name>
<dbReference type="InterPro" id="IPR011674">
    <property type="entry name" value="DUF1616"/>
</dbReference>
<evidence type="ECO:0000313" key="2">
    <source>
        <dbReference type="EMBL" id="QAY21355.1"/>
    </source>
</evidence>
<dbReference type="Proteomes" id="UP000293073">
    <property type="component" value="Chromosome"/>
</dbReference>
<protein>
    <submittedName>
        <fullName evidence="2">DUF1616 domain-containing protein</fullName>
    </submittedName>
</protein>
<feature type="domain" description="DUF1616" evidence="1">
    <location>
        <begin position="37"/>
        <end position="98"/>
    </location>
</feature>